<comment type="caution">
    <text evidence="2">The sequence shown here is derived from an EMBL/GenBank/DDBJ whole genome shotgun (WGS) entry which is preliminary data.</text>
</comment>
<sequence length="543" mass="54666">MATIDFVGAHSAGSKEYDLSSEDQLRFFNASTAAKAKIFSTYGNISFHNNSTAGYSFTINNYGNTVFYDNSNAGRATFLGINESVVFRNHSNAALSRIVSSGVVGFDDSSSAGRATIDVSFLGFLQFRDQSTAANSKIKIDGGPMETGAAAFYGRSTAGTADITVGSRAYLTFDDQSTAGSAKITNNASPEDGTVGVVDFSSTAGLQDNHRISAGSIAGAGSYYLGSNQLTVGSLNRNTTVSGSILDGGLGGGTGGSLVKAGLATLTLTGANTYSGGTIVNAGRLALASAQAAGTGAITFANGAQTLQLDAAALGAPGGTFGNVIANFDYGDTLDLRGLRYAPGAKAALDGNTLTVTSGSVSESFALSGNYAGRTFQVYNDGASGSALRLIRGTGSAQTVASLSGGETLSAEAAHGTLAGTAGSGAGSAPTVLQDGIQDTVLLQGGDEQIVGFRLKEDVLDLSRILSESHLSASLIQGSPDYIGNHLSLTNSGADAKLSFNPAGNSAGPGRELATLHGVGADVSLQTLISGHDLILGPSPMHA</sequence>
<dbReference type="RefSeq" id="WP_238232219.1">
    <property type="nucleotide sequence ID" value="NZ_BPRA01000012.1"/>
</dbReference>
<gene>
    <name evidence="2" type="ORF">EKPJFOCH_2747</name>
</gene>
<keyword evidence="3" id="KW-1185">Reference proteome</keyword>
<dbReference type="InterPro" id="IPR013425">
    <property type="entry name" value="Autotrns_rpt"/>
</dbReference>
<accession>A0ABQ4TNQ9</accession>
<name>A0ABQ4TNQ9_9HYPH</name>
<evidence type="ECO:0008006" key="4">
    <source>
        <dbReference type="Google" id="ProtNLM"/>
    </source>
</evidence>
<evidence type="ECO:0000313" key="2">
    <source>
        <dbReference type="EMBL" id="GJE56247.1"/>
    </source>
</evidence>
<dbReference type="Pfam" id="PF12951">
    <property type="entry name" value="PATR"/>
    <property type="match status" value="1"/>
</dbReference>
<reference evidence="2" key="1">
    <citation type="journal article" date="2021" name="Front. Microbiol.">
        <title>Comprehensive Comparative Genomics and Phenotyping of Methylobacterium Species.</title>
        <authorList>
            <person name="Alessa O."/>
            <person name="Ogura Y."/>
            <person name="Fujitani Y."/>
            <person name="Takami H."/>
            <person name="Hayashi T."/>
            <person name="Sahin N."/>
            <person name="Tani A."/>
        </authorList>
    </citation>
    <scope>NUCLEOTIDE SEQUENCE</scope>
    <source>
        <strain evidence="2">DSM 23674</strain>
    </source>
</reference>
<dbReference type="EMBL" id="BPRA01000012">
    <property type="protein sequence ID" value="GJE56247.1"/>
    <property type="molecule type" value="Genomic_DNA"/>
</dbReference>
<reference evidence="2" key="2">
    <citation type="submission" date="2021-08" db="EMBL/GenBank/DDBJ databases">
        <authorList>
            <person name="Tani A."/>
            <person name="Ola A."/>
            <person name="Ogura Y."/>
            <person name="Katsura K."/>
            <person name="Hayashi T."/>
        </authorList>
    </citation>
    <scope>NUCLEOTIDE SEQUENCE</scope>
    <source>
        <strain evidence="2">DSM 23674</strain>
    </source>
</reference>
<dbReference type="Proteomes" id="UP001055101">
    <property type="component" value="Unassembled WGS sequence"/>
</dbReference>
<evidence type="ECO:0000256" key="1">
    <source>
        <dbReference type="ARBA" id="ARBA00022729"/>
    </source>
</evidence>
<dbReference type="NCBIfam" id="TIGR02601">
    <property type="entry name" value="autotrns_rpt"/>
    <property type="match status" value="1"/>
</dbReference>
<protein>
    <recommendedName>
        <fullName evidence="4">Autotransporter outer membrane beta-barrel domain-containing protein</fullName>
    </recommendedName>
</protein>
<proteinExistence type="predicted"/>
<evidence type="ECO:0000313" key="3">
    <source>
        <dbReference type="Proteomes" id="UP001055101"/>
    </source>
</evidence>
<keyword evidence="1" id="KW-0732">Signal</keyword>
<organism evidence="2 3">
    <name type="scientific">Methylobacterium thuringiense</name>
    <dbReference type="NCBI Taxonomy" id="1003091"/>
    <lineage>
        <taxon>Bacteria</taxon>
        <taxon>Pseudomonadati</taxon>
        <taxon>Pseudomonadota</taxon>
        <taxon>Alphaproteobacteria</taxon>
        <taxon>Hyphomicrobiales</taxon>
        <taxon>Methylobacteriaceae</taxon>
        <taxon>Methylobacterium</taxon>
    </lineage>
</organism>